<evidence type="ECO:0000256" key="1">
    <source>
        <dbReference type="ARBA" id="ARBA00004418"/>
    </source>
</evidence>
<dbReference type="InterPro" id="IPR031680">
    <property type="entry name" value="Hepar_II_III_N"/>
</dbReference>
<dbReference type="Pfam" id="PF07940">
    <property type="entry name" value="Hepar_II_III_C"/>
    <property type="match status" value="1"/>
</dbReference>
<feature type="domain" description="Heparinase II/III-like C-terminal" evidence="5">
    <location>
        <begin position="288"/>
        <end position="372"/>
    </location>
</feature>
<gene>
    <name evidence="7" type="ORF">IMC75_04750</name>
</gene>
<feature type="domain" description="Heparin-sulfate lyase N-terminal" evidence="6">
    <location>
        <begin position="26"/>
        <end position="219"/>
    </location>
</feature>
<dbReference type="Gene3D" id="1.50.10.100">
    <property type="entry name" value="Chondroitin AC/alginate lyase"/>
    <property type="match status" value="1"/>
</dbReference>
<proteinExistence type="predicted"/>
<dbReference type="Pfam" id="PF16889">
    <property type="entry name" value="Hepar_II_III_N"/>
    <property type="match status" value="1"/>
</dbReference>
<evidence type="ECO:0000259" key="5">
    <source>
        <dbReference type="Pfam" id="PF07940"/>
    </source>
</evidence>
<evidence type="ECO:0000313" key="7">
    <source>
        <dbReference type="EMBL" id="QOQ88285.1"/>
    </source>
</evidence>
<comment type="subcellular location">
    <subcellularLocation>
        <location evidence="1">Periplasm</location>
    </subcellularLocation>
</comment>
<dbReference type="EMBL" id="CP063079">
    <property type="protein sequence ID" value="QOQ88285.1"/>
    <property type="molecule type" value="Genomic_DNA"/>
</dbReference>
<evidence type="ECO:0000256" key="2">
    <source>
        <dbReference type="ARBA" id="ARBA00022729"/>
    </source>
</evidence>
<keyword evidence="8" id="KW-1185">Reference proteome</keyword>
<dbReference type="InterPro" id="IPR008929">
    <property type="entry name" value="Chondroitin_lyas"/>
</dbReference>
<name>A0ABX6TQT1_9BACT</name>
<keyword evidence="3" id="KW-0574">Periplasm</keyword>
<evidence type="ECO:0000256" key="4">
    <source>
        <dbReference type="ARBA" id="ARBA00023239"/>
    </source>
</evidence>
<reference evidence="7 8" key="1">
    <citation type="submission" date="2020-10" db="EMBL/GenBank/DDBJ databases">
        <title>Campylobacter and Helicobacter PacBio genomes.</title>
        <authorList>
            <person name="Lane C."/>
        </authorList>
    </citation>
    <scope>NUCLEOTIDE SEQUENCE [LARGE SCALE GENOMIC DNA]</scope>
    <source>
        <strain evidence="7 8">2016D-0074</strain>
    </source>
</reference>
<dbReference type="RefSeq" id="WP_044598334.1">
    <property type="nucleotide sequence ID" value="NZ_CP063079.1"/>
</dbReference>
<dbReference type="PANTHER" id="PTHR39210">
    <property type="entry name" value="HEPARIN-SULFATE LYASE"/>
    <property type="match status" value="1"/>
</dbReference>
<evidence type="ECO:0000313" key="8">
    <source>
        <dbReference type="Proteomes" id="UP000595070"/>
    </source>
</evidence>
<dbReference type="SUPFAM" id="SSF48230">
    <property type="entry name" value="Chondroitin AC/alginate lyase"/>
    <property type="match status" value="1"/>
</dbReference>
<organism evidence="7 8">
    <name type="scientific">Campylobacter peloridis</name>
    <dbReference type="NCBI Taxonomy" id="488546"/>
    <lineage>
        <taxon>Bacteria</taxon>
        <taxon>Pseudomonadati</taxon>
        <taxon>Campylobacterota</taxon>
        <taxon>Epsilonproteobacteria</taxon>
        <taxon>Campylobacterales</taxon>
        <taxon>Campylobacteraceae</taxon>
        <taxon>Campylobacter</taxon>
    </lineage>
</organism>
<evidence type="ECO:0000256" key="3">
    <source>
        <dbReference type="ARBA" id="ARBA00022764"/>
    </source>
</evidence>
<dbReference type="InterPro" id="IPR012480">
    <property type="entry name" value="Hepar_II_III_C"/>
</dbReference>
<accession>A0ABX6TQT1</accession>
<keyword evidence="2" id="KW-0732">Signal</keyword>
<sequence length="534" mass="63309">MNKDDLQYLIKNKILRLANYEDINFNTIDWTYNPYNHTNYIFILHKMEYLLDLAYFYIDTKDKNIKDIIFDILNSWYLSCNDKLDNPWIFHDHATALRASNISKILSIIKSCISKDEFLLFQKILTIDVNKLLLDEFYSKNTNHGLDQSLSLYEASFFLEVNNVLDIRNIATNRINDELRFAFCDDGGHKENSPAYLSYGISQVLRALDIGYKYEKENTKIYFPLDLLKKSCLVLGYFVQFNGNLPLIGDTTIFKINNLLLNKLSMHNCKEYENYIYLISNGKEGVKPDKDLLFLNDSGYAIIKDFDNKLNLVFKCKHISNYHRHDDDLSFTLFYDNEEWFVDSGLYEYAEKDEFRRYLRSHFSHNLTYPNNFKAHRNLSRSLKTHINNLSNENIYRFEGYSYMFDGFENYRSIEYDKNNLIFTIIDKCKILNKKLESIVIKNDVSYITNFIIPKNKKIIIDELNKCVKIIGQNKILHLVYQDNISNVYIEENYISRRINTKESVNVLKFCHNGICLDNVFYLTYSSDFINYKN</sequence>
<dbReference type="Proteomes" id="UP000595070">
    <property type="component" value="Chromosome"/>
</dbReference>
<keyword evidence="4" id="KW-0456">Lyase</keyword>
<protein>
    <submittedName>
        <fullName evidence="7">Heparinase II/III family protein</fullName>
    </submittedName>
</protein>
<dbReference type="PANTHER" id="PTHR39210:SF1">
    <property type="entry name" value="HEPARIN-SULFATE LYASE"/>
    <property type="match status" value="1"/>
</dbReference>
<dbReference type="Gene3D" id="2.70.98.70">
    <property type="match status" value="1"/>
</dbReference>
<evidence type="ECO:0000259" key="6">
    <source>
        <dbReference type="Pfam" id="PF16889"/>
    </source>
</evidence>